<dbReference type="PANTHER" id="PTHR40394:SF2">
    <property type="entry name" value="QUINOL:CYTOCHROME C OXIDOREDUCTASE MEMBRANE PROTEIN"/>
    <property type="match status" value="1"/>
</dbReference>
<proteinExistence type="predicted"/>
<keyword evidence="2 4" id="KW-0479">Metal-binding</keyword>
<dbReference type="SUPFAM" id="SSF46626">
    <property type="entry name" value="Cytochrome c"/>
    <property type="match status" value="1"/>
</dbReference>
<dbReference type="PROSITE" id="PS51257">
    <property type="entry name" value="PROKAR_LIPOPROTEIN"/>
    <property type="match status" value="1"/>
</dbReference>
<dbReference type="GO" id="GO:0046872">
    <property type="term" value="F:metal ion binding"/>
    <property type="evidence" value="ECO:0007669"/>
    <property type="project" value="UniProtKB-KW"/>
</dbReference>
<evidence type="ECO:0000259" key="6">
    <source>
        <dbReference type="PROSITE" id="PS51007"/>
    </source>
</evidence>
<dbReference type="Pfam" id="PF13442">
    <property type="entry name" value="Cytochrome_CBB3"/>
    <property type="match status" value="1"/>
</dbReference>
<keyword evidence="3 4" id="KW-0408">Iron</keyword>
<keyword evidence="1 4" id="KW-0349">Heme</keyword>
<dbReference type="InterPro" id="IPR009056">
    <property type="entry name" value="Cyt_c-like_dom"/>
</dbReference>
<dbReference type="AlphaFoldDB" id="A0A3S9P4W9"/>
<evidence type="ECO:0000256" key="3">
    <source>
        <dbReference type="ARBA" id="ARBA00023004"/>
    </source>
</evidence>
<dbReference type="PROSITE" id="PS51007">
    <property type="entry name" value="CYTC"/>
    <property type="match status" value="1"/>
</dbReference>
<accession>A0A3S9P4W9</accession>
<name>A0A3S9P4W9_9BACT</name>
<reference evidence="7 8" key="1">
    <citation type="submission" date="2018-12" db="EMBL/GenBank/DDBJ databases">
        <title>Flammeovirga pectinis sp. nov., isolated from the gut of the Korean scallop, Patinopecten yessoensis.</title>
        <authorList>
            <person name="Bae J.-W."/>
            <person name="Jeong Y.-S."/>
            <person name="Kang W."/>
        </authorList>
    </citation>
    <scope>NUCLEOTIDE SEQUENCE [LARGE SCALE GENOMIC DNA]</scope>
    <source>
        <strain evidence="7 8">L12M1</strain>
    </source>
</reference>
<dbReference type="GO" id="GO:0009055">
    <property type="term" value="F:electron transfer activity"/>
    <property type="evidence" value="ECO:0007669"/>
    <property type="project" value="InterPro"/>
</dbReference>
<feature type="signal peptide" evidence="5">
    <location>
        <begin position="1"/>
        <end position="19"/>
    </location>
</feature>
<keyword evidence="8" id="KW-1185">Reference proteome</keyword>
<keyword evidence="5" id="KW-0732">Signal</keyword>
<dbReference type="Proteomes" id="UP000267268">
    <property type="component" value="Chromosome 1"/>
</dbReference>
<dbReference type="RefSeq" id="WP_126615552.1">
    <property type="nucleotide sequence ID" value="NZ_CP034562.1"/>
</dbReference>
<dbReference type="KEGG" id="fll:EI427_13650"/>
<evidence type="ECO:0000256" key="5">
    <source>
        <dbReference type="SAM" id="SignalP"/>
    </source>
</evidence>
<gene>
    <name evidence="7" type="ORF">EI427_13650</name>
</gene>
<protein>
    <submittedName>
        <fullName evidence="7">Cytochrome c</fullName>
    </submittedName>
</protein>
<sequence length="231" mass="25430">MRRNKVVMKAIAIGAAALAMTGCKIQGDGNFTGLEYAPQMYHSVPYEPLSQFTYEGISGGVLEQSYYPDFINSNPYNDYFSEGEKRVINVKDPVAGTVKRQNFSAVTGDAAAKPNQPILYYMDVTKDQGEWAAENLKNPMEATPEVVAQGKHLFTAYCQPCHGEAGDGKGKVGKVYGGVANLKGKSIKKATDGHIFFVITHGKGRMWSHKSQLNPQERWAVVKYVRKLQGN</sequence>
<dbReference type="OrthoDB" id="9796771at2"/>
<evidence type="ECO:0000313" key="8">
    <source>
        <dbReference type="Proteomes" id="UP000267268"/>
    </source>
</evidence>
<dbReference type="EMBL" id="CP034562">
    <property type="protein sequence ID" value="AZQ63247.1"/>
    <property type="molecule type" value="Genomic_DNA"/>
</dbReference>
<evidence type="ECO:0000256" key="2">
    <source>
        <dbReference type="ARBA" id="ARBA00022723"/>
    </source>
</evidence>
<evidence type="ECO:0000313" key="7">
    <source>
        <dbReference type="EMBL" id="AZQ63247.1"/>
    </source>
</evidence>
<dbReference type="InterPro" id="IPR036909">
    <property type="entry name" value="Cyt_c-like_dom_sf"/>
</dbReference>
<organism evidence="7 8">
    <name type="scientific">Flammeovirga pectinis</name>
    <dbReference type="NCBI Taxonomy" id="2494373"/>
    <lineage>
        <taxon>Bacteria</taxon>
        <taxon>Pseudomonadati</taxon>
        <taxon>Bacteroidota</taxon>
        <taxon>Cytophagia</taxon>
        <taxon>Cytophagales</taxon>
        <taxon>Flammeovirgaceae</taxon>
        <taxon>Flammeovirga</taxon>
    </lineage>
</organism>
<dbReference type="GO" id="GO:0020037">
    <property type="term" value="F:heme binding"/>
    <property type="evidence" value="ECO:0007669"/>
    <property type="project" value="InterPro"/>
</dbReference>
<feature type="chain" id="PRO_5019127665" evidence="5">
    <location>
        <begin position="20"/>
        <end position="231"/>
    </location>
</feature>
<dbReference type="PANTHER" id="PTHR40394">
    <property type="entry name" value="LIPOPROTEIN-RELATED"/>
    <property type="match status" value="1"/>
</dbReference>
<dbReference type="Gene3D" id="1.10.760.10">
    <property type="entry name" value="Cytochrome c-like domain"/>
    <property type="match status" value="1"/>
</dbReference>
<feature type="domain" description="Cytochrome c" evidence="6">
    <location>
        <begin position="145"/>
        <end position="229"/>
    </location>
</feature>
<evidence type="ECO:0000256" key="4">
    <source>
        <dbReference type="PROSITE-ProRule" id="PRU00433"/>
    </source>
</evidence>
<evidence type="ECO:0000256" key="1">
    <source>
        <dbReference type="ARBA" id="ARBA00022617"/>
    </source>
</evidence>